<feature type="region of interest" description="Disordered" evidence="2">
    <location>
        <begin position="91"/>
        <end position="116"/>
    </location>
</feature>
<evidence type="ECO:0000256" key="1">
    <source>
        <dbReference type="SAM" id="Coils"/>
    </source>
</evidence>
<dbReference type="Gene3D" id="2.130.10.10">
    <property type="entry name" value="YVTN repeat-like/Quinoprotein amine dehydrogenase"/>
    <property type="match status" value="1"/>
</dbReference>
<protein>
    <submittedName>
        <fullName evidence="4">Centrosomal protein</fullName>
    </submittedName>
</protein>
<feature type="chain" id="PRO_5041981112" evidence="3">
    <location>
        <begin position="19"/>
        <end position="1331"/>
    </location>
</feature>
<feature type="region of interest" description="Disordered" evidence="2">
    <location>
        <begin position="1264"/>
        <end position="1331"/>
    </location>
</feature>
<keyword evidence="5" id="KW-1185">Reference proteome</keyword>
<feature type="region of interest" description="Disordered" evidence="2">
    <location>
        <begin position="149"/>
        <end position="172"/>
    </location>
</feature>
<proteinExistence type="predicted"/>
<dbReference type="PANTHER" id="PTHR32215:SF0">
    <property type="entry name" value="CILIA- AND FLAGELLA-ASSOCIATED PROTEIN 57"/>
    <property type="match status" value="1"/>
</dbReference>
<reference evidence="4" key="1">
    <citation type="submission" date="2022-01" db="EMBL/GenBank/DDBJ databases">
        <title>Genome Sequence Resource for Two Populations of Ditylenchus destructor, the Migratory Endoparasitic Phytonematode.</title>
        <authorList>
            <person name="Zhang H."/>
            <person name="Lin R."/>
            <person name="Xie B."/>
        </authorList>
    </citation>
    <scope>NUCLEOTIDE SEQUENCE</scope>
    <source>
        <strain evidence="4">BazhouSP</strain>
    </source>
</reference>
<name>A0AAD4MZH5_9BILA</name>
<dbReference type="InterPro" id="IPR052993">
    <property type="entry name" value="CFA-57"/>
</dbReference>
<feature type="compositionally biased region" description="Basic residues" evidence="2">
    <location>
        <begin position="1318"/>
        <end position="1331"/>
    </location>
</feature>
<evidence type="ECO:0000256" key="2">
    <source>
        <dbReference type="SAM" id="MobiDB-lite"/>
    </source>
</evidence>
<comment type="caution">
    <text evidence="4">The sequence shown here is derived from an EMBL/GenBank/DDBJ whole genome shotgun (WGS) entry which is preliminary data.</text>
</comment>
<keyword evidence="3" id="KW-0732">Signal</keyword>
<dbReference type="InterPro" id="IPR036322">
    <property type="entry name" value="WD40_repeat_dom_sf"/>
</dbReference>
<feature type="compositionally biased region" description="Polar residues" evidence="2">
    <location>
        <begin position="1277"/>
        <end position="1310"/>
    </location>
</feature>
<feature type="signal peptide" evidence="3">
    <location>
        <begin position="1"/>
        <end position="18"/>
    </location>
</feature>
<gene>
    <name evidence="4" type="ORF">DdX_10096</name>
</gene>
<dbReference type="Proteomes" id="UP001201812">
    <property type="component" value="Unassembled WGS sequence"/>
</dbReference>
<feature type="compositionally biased region" description="Low complexity" evidence="2">
    <location>
        <begin position="156"/>
        <end position="166"/>
    </location>
</feature>
<feature type="coiled-coil region" evidence="1">
    <location>
        <begin position="961"/>
        <end position="1231"/>
    </location>
</feature>
<sequence length="1331" mass="149006">MDIKIIFSLLVFVAFRNSFVVVIDRSTGEAEKEAEQMLDTNRFLQKLVVNISGNNVSSGKALRNYITPKSSMVYVVLIYLQNDQITEELEPGPFDRLTQKGRSQKKPFIDPAGDSSCTSSTEALAFVGSSQSSAYNKSGISYSRQIYQSSLDTNPSSGSEGDSGSKSAEDGRTDLFLSSELIAKLRRYSATCKSPASTRNTSSTQSNMRILSESATIRAPNAASQNANNAQASNLSDIPEEILLANRRGTLASSIPSTAQYSSPIDLPEPEAEDSAFSSYQRLPPIEPLLGFKNFVGFCGQDQILCGSCGDRFFCHVNIGGESLDEFTYVDMRAQISAMLVAHNYRWFVVCIDHKQGSTIVVKDTSTFETIACYAVKILASKLCISMNSQILLLFQALPGGQSAVLATYATVEGSFLAETKLVNSTASKRWEVSLCPADEDIICLLLDDKVNLMRSSANQIVVFSTYKIYDVTCNAWADDVTQAFGTSDGKIIMYRETVPLETVELKELHEKLIASESNDTSTAGVVQMFSSELGMLVCVQAGVIFLFPPAANVAKGNVPIMAEDRGSRWKKSKAIVVISINSLCNCTHLHLNETGTQILYADSESVWACNITYAETVCKDGMRLVMARHSAAVTHIAVDCTSNCVASADKSGLILVNSSQSSKILSYGRISKLVSLAILPGGLKIVVASRTQVSVYGVLYAKLAKMSVIMEGDDIQAMTADPCNMFTALIKDSVLFVLRNENLEITAEVAMGFKQDILALKWSLNSVYIGILTSKDTVCLVEAKSGTLLWTLEFKLRFFADISFMMSRVHNGKEMETVNVHHEAVNFKESSTVLLSTNKLHFVGTTTGGMIRVDGENMERSTFLNCRQSASITSITHNKSTDKLYVGFEDGQVVCFNIIGENANEKSVLSITQSALEDENCYFSQDFVLCPVDELVRYKTILKELNAERNMIRGQSEHMLAEYRERKERELKELTAELEETNRKMMEKMKRAEQKYEAIEATKEETFAKMKQEMNAQVEEQKAYYEKLISDQIKASLEKDEKQTQLSDDLSAQFEAKMVEMNKTFKQQENKWKKHVLKLERHLQELSEILREKENQLQRAEEEKRNMEETHAQALEEANQDHVENQKDQVEASKQLKAHILRLKDENQHIHEQLDDLREKFSAASDELVESKFQLQEHKTNLSNENAKSADLERRLEARRREYGILNQKFKLLQEEMDKEKQMRSHAQRRLREIDSMVTEMGEKMYDRRRLEQHALGLLAFFNSSRPQHGPPGPSEKNQTTGHTPTAAMMTSNWATPTNLHAQLPNLSPRSRDAKKGLGRLVHKNRHRSK</sequence>
<evidence type="ECO:0000313" key="5">
    <source>
        <dbReference type="Proteomes" id="UP001201812"/>
    </source>
</evidence>
<dbReference type="InterPro" id="IPR015943">
    <property type="entry name" value="WD40/YVTN_repeat-like_dom_sf"/>
</dbReference>
<evidence type="ECO:0000313" key="4">
    <source>
        <dbReference type="EMBL" id="KAI1711634.1"/>
    </source>
</evidence>
<evidence type="ECO:0000256" key="3">
    <source>
        <dbReference type="SAM" id="SignalP"/>
    </source>
</evidence>
<accession>A0AAD4MZH5</accession>
<dbReference type="SUPFAM" id="SSF50978">
    <property type="entry name" value="WD40 repeat-like"/>
    <property type="match status" value="1"/>
</dbReference>
<keyword evidence="1" id="KW-0175">Coiled coil</keyword>
<dbReference type="EMBL" id="JAKKPZ010000021">
    <property type="protein sequence ID" value="KAI1711634.1"/>
    <property type="molecule type" value="Genomic_DNA"/>
</dbReference>
<organism evidence="4 5">
    <name type="scientific">Ditylenchus destructor</name>
    <dbReference type="NCBI Taxonomy" id="166010"/>
    <lineage>
        <taxon>Eukaryota</taxon>
        <taxon>Metazoa</taxon>
        <taxon>Ecdysozoa</taxon>
        <taxon>Nematoda</taxon>
        <taxon>Chromadorea</taxon>
        <taxon>Rhabditida</taxon>
        <taxon>Tylenchina</taxon>
        <taxon>Tylenchomorpha</taxon>
        <taxon>Sphaerularioidea</taxon>
        <taxon>Anguinidae</taxon>
        <taxon>Anguininae</taxon>
        <taxon>Ditylenchus</taxon>
    </lineage>
</organism>
<dbReference type="PANTHER" id="PTHR32215">
    <property type="entry name" value="CILIA- AND FLAGELLA-ASSOCIATED PROTEIN 57"/>
    <property type="match status" value="1"/>
</dbReference>